<dbReference type="AlphaFoldDB" id="A0A016U013"/>
<reference evidence="2" key="1">
    <citation type="journal article" date="2015" name="Nat. Genet.">
        <title>The genome and transcriptome of the zoonotic hookworm Ancylostoma ceylanicum identify infection-specific gene families.</title>
        <authorList>
            <person name="Schwarz E.M."/>
            <person name="Hu Y."/>
            <person name="Antoshechkin I."/>
            <person name="Miller M.M."/>
            <person name="Sternberg P.W."/>
            <person name="Aroian R.V."/>
        </authorList>
    </citation>
    <scope>NUCLEOTIDE SEQUENCE</scope>
    <source>
        <strain evidence="2">HY135</strain>
    </source>
</reference>
<dbReference type="Proteomes" id="UP000024635">
    <property type="component" value="Unassembled WGS sequence"/>
</dbReference>
<gene>
    <name evidence="1" type="primary">Acey_s0065.g3657</name>
    <name evidence="1" type="ORF">Y032_0065g3657</name>
</gene>
<evidence type="ECO:0000313" key="2">
    <source>
        <dbReference type="Proteomes" id="UP000024635"/>
    </source>
</evidence>
<keyword evidence="2" id="KW-1185">Reference proteome</keyword>
<sequence length="227" mass="25384">MASIASTPPIVVTPDVAYVIVKNLVKTPIEEEFAPIDIRKHWTNVMLLSTAFREAVCRYLARIATIVVVNEYDGYSAYFHGDSGKNRCDNGELLDVVFFETRVKLAIYLDFINYHCIRPVTIDLLDFTDHLPFDPILDALANFFPIKRIDFPSGCDCPAYYELVESAGPDAEIVEWDLGIISQVTVDVVTKVTESMTTNMMNIIVTVVSFDGEVARIQMTALKTTAS</sequence>
<protein>
    <submittedName>
        <fullName evidence="1">Uncharacterized protein</fullName>
    </submittedName>
</protein>
<comment type="caution">
    <text evidence="1">The sequence shown here is derived from an EMBL/GenBank/DDBJ whole genome shotgun (WGS) entry which is preliminary data.</text>
</comment>
<name>A0A016U013_9BILA</name>
<accession>A0A016U013</accession>
<dbReference type="EMBL" id="JARK01001401">
    <property type="protein sequence ID" value="EYC08634.1"/>
    <property type="molecule type" value="Genomic_DNA"/>
</dbReference>
<organism evidence="1 2">
    <name type="scientific">Ancylostoma ceylanicum</name>
    <dbReference type="NCBI Taxonomy" id="53326"/>
    <lineage>
        <taxon>Eukaryota</taxon>
        <taxon>Metazoa</taxon>
        <taxon>Ecdysozoa</taxon>
        <taxon>Nematoda</taxon>
        <taxon>Chromadorea</taxon>
        <taxon>Rhabditida</taxon>
        <taxon>Rhabditina</taxon>
        <taxon>Rhabditomorpha</taxon>
        <taxon>Strongyloidea</taxon>
        <taxon>Ancylostomatidae</taxon>
        <taxon>Ancylostomatinae</taxon>
        <taxon>Ancylostoma</taxon>
    </lineage>
</organism>
<evidence type="ECO:0000313" key="1">
    <source>
        <dbReference type="EMBL" id="EYC08634.1"/>
    </source>
</evidence>
<proteinExistence type="predicted"/>